<organism evidence="6 7">
    <name type="scientific">Paenibacillus forsythiae</name>
    <dbReference type="NCBI Taxonomy" id="365616"/>
    <lineage>
        <taxon>Bacteria</taxon>
        <taxon>Bacillati</taxon>
        <taxon>Bacillota</taxon>
        <taxon>Bacilli</taxon>
        <taxon>Bacillales</taxon>
        <taxon>Paenibacillaceae</taxon>
        <taxon>Paenibacillus</taxon>
    </lineage>
</organism>
<dbReference type="InterPro" id="IPR045313">
    <property type="entry name" value="CBR1-like"/>
</dbReference>
<dbReference type="PANTHER" id="PTHR43490">
    <property type="entry name" value="(+)-NEOMENTHOL DEHYDROGENASE"/>
    <property type="match status" value="1"/>
</dbReference>
<keyword evidence="2" id="KW-0521">NADP</keyword>
<evidence type="ECO:0000313" key="7">
    <source>
        <dbReference type="Proteomes" id="UP001248709"/>
    </source>
</evidence>
<evidence type="ECO:0000256" key="3">
    <source>
        <dbReference type="ARBA" id="ARBA00023002"/>
    </source>
</evidence>
<sequence length="250" mass="26698">MNDAKMNDAKYALVTGGNKGVGLATVRQLAERGMTVLLGSRDAQLGAHAAQELAEAGLTVKPLQIDITDDTSVTTAAEYIRSTFGRLDVLVNNAGVIVRKQATEVTAEDMHTEFETNVFGTVRVIHAMLPLLRESKSPRIVNVSSDSAMFAKATETGSMFARSHESFSYSASKVALNMLTVKYANAFLDDPALAQVKINAVTPGYVATDLNGFRGVLTTEEGARASVHWATIGDEAPTGGFFDENGPVPW</sequence>
<dbReference type="PANTHER" id="PTHR43490:SF99">
    <property type="entry name" value="SHORT-CHAIN DEHYDROGENASE_REDUCTASE"/>
    <property type="match status" value="1"/>
</dbReference>
<dbReference type="Proteomes" id="UP001248709">
    <property type="component" value="Unassembled WGS sequence"/>
</dbReference>
<evidence type="ECO:0000259" key="5">
    <source>
        <dbReference type="SMART" id="SM00822"/>
    </source>
</evidence>
<dbReference type="PRINTS" id="PR00080">
    <property type="entry name" value="SDRFAMILY"/>
</dbReference>
<evidence type="ECO:0000256" key="2">
    <source>
        <dbReference type="ARBA" id="ARBA00022857"/>
    </source>
</evidence>
<evidence type="ECO:0000256" key="4">
    <source>
        <dbReference type="RuleBase" id="RU000363"/>
    </source>
</evidence>
<dbReference type="EMBL" id="JAUSUY010000006">
    <property type="protein sequence ID" value="MDT3426237.1"/>
    <property type="molecule type" value="Genomic_DNA"/>
</dbReference>
<evidence type="ECO:0000256" key="1">
    <source>
        <dbReference type="ARBA" id="ARBA00006484"/>
    </source>
</evidence>
<keyword evidence="7" id="KW-1185">Reference proteome</keyword>
<dbReference type="InterPro" id="IPR057326">
    <property type="entry name" value="KR_dom"/>
</dbReference>
<comment type="caution">
    <text evidence="6">The sequence shown here is derived from an EMBL/GenBank/DDBJ whole genome shotgun (WGS) entry which is preliminary data.</text>
</comment>
<dbReference type="SMART" id="SM00822">
    <property type="entry name" value="PKS_KR"/>
    <property type="match status" value="1"/>
</dbReference>
<evidence type="ECO:0000313" key="6">
    <source>
        <dbReference type="EMBL" id="MDT3426237.1"/>
    </source>
</evidence>
<feature type="domain" description="Ketoreductase" evidence="5">
    <location>
        <begin position="10"/>
        <end position="216"/>
    </location>
</feature>
<dbReference type="PRINTS" id="PR00081">
    <property type="entry name" value="GDHRDH"/>
</dbReference>
<dbReference type="InterPro" id="IPR002347">
    <property type="entry name" value="SDR_fam"/>
</dbReference>
<name>A0ABU3H600_9BACL</name>
<proteinExistence type="inferred from homology"/>
<accession>A0ABU3H600</accession>
<dbReference type="RefSeq" id="WP_025700115.1">
    <property type="nucleotide sequence ID" value="NZ_JAUSUY010000006.1"/>
</dbReference>
<comment type="similarity">
    <text evidence="1 4">Belongs to the short-chain dehydrogenases/reductases (SDR) family.</text>
</comment>
<protein>
    <submittedName>
        <fullName evidence="6">NAD(P)-dependent dehydrogenase (Short-subunit alcohol dehydrogenase family)</fullName>
    </submittedName>
</protein>
<dbReference type="SUPFAM" id="SSF51735">
    <property type="entry name" value="NAD(P)-binding Rossmann-fold domains"/>
    <property type="match status" value="1"/>
</dbReference>
<dbReference type="Pfam" id="PF00106">
    <property type="entry name" value="adh_short"/>
    <property type="match status" value="1"/>
</dbReference>
<dbReference type="Gene3D" id="3.40.50.720">
    <property type="entry name" value="NAD(P)-binding Rossmann-like Domain"/>
    <property type="match status" value="1"/>
</dbReference>
<keyword evidence="3" id="KW-0560">Oxidoreductase</keyword>
<gene>
    <name evidence="6" type="ORF">J2Z22_001763</name>
</gene>
<reference evidence="6 7" key="1">
    <citation type="submission" date="2023-07" db="EMBL/GenBank/DDBJ databases">
        <title>Genomic Encyclopedia of Type Strains, Phase IV (KMG-IV): sequencing the most valuable type-strain genomes for metagenomic binning, comparative biology and taxonomic classification.</title>
        <authorList>
            <person name="Goeker M."/>
        </authorList>
    </citation>
    <scope>NUCLEOTIDE SEQUENCE [LARGE SCALE GENOMIC DNA]</scope>
    <source>
        <strain evidence="6 7">T98</strain>
    </source>
</reference>
<dbReference type="CDD" id="cd05324">
    <property type="entry name" value="carb_red_PTCR-like_SDR_c"/>
    <property type="match status" value="1"/>
</dbReference>
<dbReference type="InterPro" id="IPR036291">
    <property type="entry name" value="NAD(P)-bd_dom_sf"/>
</dbReference>